<protein>
    <submittedName>
        <fullName evidence="4">Epoxide hydrolase</fullName>
    </submittedName>
</protein>
<dbReference type="PRINTS" id="PR00111">
    <property type="entry name" value="ABHYDROLASE"/>
</dbReference>
<dbReference type="InterPro" id="IPR000639">
    <property type="entry name" value="Epox_hydrolase-like"/>
</dbReference>
<gene>
    <name evidence="4" type="ORF">FRX48_02230</name>
</gene>
<dbReference type="OrthoDB" id="408373at2759"/>
<dbReference type="GO" id="GO:0016787">
    <property type="term" value="F:hydrolase activity"/>
    <property type="evidence" value="ECO:0007669"/>
    <property type="project" value="UniProtKB-KW"/>
</dbReference>
<dbReference type="InterPro" id="IPR029058">
    <property type="entry name" value="AB_hydrolase_fold"/>
</dbReference>
<dbReference type="Pfam" id="PF00561">
    <property type="entry name" value="Abhydrolase_1"/>
    <property type="match status" value="1"/>
</dbReference>
<proteinExistence type="inferred from homology"/>
<dbReference type="PRINTS" id="PR00412">
    <property type="entry name" value="EPOXHYDRLASE"/>
</dbReference>
<name>A0A5M8PYR3_9LECA</name>
<dbReference type="InterPro" id="IPR000073">
    <property type="entry name" value="AB_hydrolase_1"/>
</dbReference>
<reference evidence="4 5" key="1">
    <citation type="submission" date="2019-09" db="EMBL/GenBank/DDBJ databases">
        <title>The hologenome of the rock-dwelling lichen Lasallia pustulata.</title>
        <authorList>
            <person name="Greshake Tzovaras B."/>
            <person name="Segers F."/>
            <person name="Bicker A."/>
            <person name="Dal Grande F."/>
            <person name="Otte J."/>
            <person name="Hankeln T."/>
            <person name="Schmitt I."/>
            <person name="Ebersberger I."/>
        </authorList>
    </citation>
    <scope>NUCLEOTIDE SEQUENCE [LARGE SCALE GENOMIC DNA]</scope>
    <source>
        <strain evidence="4">A1-1</strain>
    </source>
</reference>
<dbReference type="Gene3D" id="3.40.50.1820">
    <property type="entry name" value="alpha/beta hydrolase"/>
    <property type="match status" value="1"/>
</dbReference>
<keyword evidence="1 4" id="KW-0378">Hydrolase</keyword>
<evidence type="ECO:0000313" key="5">
    <source>
        <dbReference type="Proteomes" id="UP000324767"/>
    </source>
</evidence>
<comment type="similarity">
    <text evidence="2">Belongs to the AB hydrolase superfamily. Epoxide hydrolase family.</text>
</comment>
<evidence type="ECO:0000313" key="4">
    <source>
        <dbReference type="EMBL" id="KAA6413868.1"/>
    </source>
</evidence>
<organism evidence="4 5">
    <name type="scientific">Lasallia pustulata</name>
    <dbReference type="NCBI Taxonomy" id="136370"/>
    <lineage>
        <taxon>Eukaryota</taxon>
        <taxon>Fungi</taxon>
        <taxon>Dikarya</taxon>
        <taxon>Ascomycota</taxon>
        <taxon>Pezizomycotina</taxon>
        <taxon>Lecanoromycetes</taxon>
        <taxon>OSLEUM clade</taxon>
        <taxon>Umbilicariomycetidae</taxon>
        <taxon>Umbilicariales</taxon>
        <taxon>Umbilicariaceae</taxon>
        <taxon>Lasallia</taxon>
    </lineage>
</organism>
<evidence type="ECO:0000259" key="3">
    <source>
        <dbReference type="Pfam" id="PF00561"/>
    </source>
</evidence>
<dbReference type="EMBL" id="VXIT01000003">
    <property type="protein sequence ID" value="KAA6413868.1"/>
    <property type="molecule type" value="Genomic_DNA"/>
</dbReference>
<dbReference type="PANTHER" id="PTHR43329">
    <property type="entry name" value="EPOXIDE HYDROLASE"/>
    <property type="match status" value="1"/>
</dbReference>
<dbReference type="AlphaFoldDB" id="A0A5M8PYR3"/>
<accession>A0A5M8PYR3</accession>
<sequence>MTLQPIDPADDSRIQHCKAELNGKTYHYLLGLPHGDFRATIFLIHGWPDLSMTWRNQIPLFLQMGLRVVCPDIMGFGGTDAPPVPPESISYYSFKRAASDIKELARQLGASRIILGGHDWGGAIVYRVALWYPEFVTHLFAVGTPYLAPSKDLEPLEELVKTKLPNFGYQLQLASGDVEKVITSRDQLRQFLNALYGGKGPNGEVGFTIQEGLLVQNLPKLGPSPVISEKYLNYYTDQYARNGIHSTLNWYRTREVNFEEELELKKTIIDIPVLFIFATKDAVLPRAMSAGMEQYMPDLTRKEVTASHWALWEKPEEVNGLIQEWLEGVALSGKSTL</sequence>
<dbReference type="SUPFAM" id="SSF53474">
    <property type="entry name" value="alpha/beta-Hydrolases"/>
    <property type="match status" value="1"/>
</dbReference>
<feature type="domain" description="AB hydrolase-1" evidence="3">
    <location>
        <begin position="40"/>
        <end position="315"/>
    </location>
</feature>
<comment type="caution">
    <text evidence="4">The sequence shown here is derived from an EMBL/GenBank/DDBJ whole genome shotgun (WGS) entry which is preliminary data.</text>
</comment>
<dbReference type="Proteomes" id="UP000324767">
    <property type="component" value="Unassembled WGS sequence"/>
</dbReference>
<evidence type="ECO:0000256" key="2">
    <source>
        <dbReference type="ARBA" id="ARBA00038334"/>
    </source>
</evidence>
<evidence type="ECO:0000256" key="1">
    <source>
        <dbReference type="ARBA" id="ARBA00022801"/>
    </source>
</evidence>